<keyword evidence="2" id="KW-1185">Reference proteome</keyword>
<dbReference type="OrthoDB" id="3041043at2759"/>
<sequence>MLAALTRVLSPYFNAARRQLFVELQRLTEALILGSTAISFFNDRNYRDSDLDVYVEHDKHESLIDFLLDQGYTYIPSHSNSNGLDTLLFPPSPTNHLRVEFDVAQYDSESVLFVFNFKKDDSGRCVQIIATSHCPLNTILNFHSTCVMNFISHCYAISLYPDATFIYNVALANFRQHGQNDTTPTDKYKRRGWKYGTRRKCGRALDHRDVVRRVGDEFCWVVDLREKIYDPHYLQCNSWTLHYTCEDHIRMDFGVIQSLLLNSSYCVAGLVRDRVPVHANHWIDRELNDFVYSTCAELNVVPRTIV</sequence>
<proteinExistence type="predicted"/>
<organism evidence="1 2">
    <name type="scientific">Armillaria ostoyae</name>
    <name type="common">Armillaria root rot fungus</name>
    <dbReference type="NCBI Taxonomy" id="47428"/>
    <lineage>
        <taxon>Eukaryota</taxon>
        <taxon>Fungi</taxon>
        <taxon>Dikarya</taxon>
        <taxon>Basidiomycota</taxon>
        <taxon>Agaricomycotina</taxon>
        <taxon>Agaricomycetes</taxon>
        <taxon>Agaricomycetidae</taxon>
        <taxon>Agaricales</taxon>
        <taxon>Marasmiineae</taxon>
        <taxon>Physalacriaceae</taxon>
        <taxon>Armillaria</taxon>
    </lineage>
</organism>
<accession>A0A284RYY2</accession>
<evidence type="ECO:0000313" key="2">
    <source>
        <dbReference type="Proteomes" id="UP000219338"/>
    </source>
</evidence>
<gene>
    <name evidence="1" type="ORF">ARMOST_17381</name>
</gene>
<evidence type="ECO:0000313" key="1">
    <source>
        <dbReference type="EMBL" id="SJL13930.1"/>
    </source>
</evidence>
<name>A0A284RYY2_ARMOS</name>
<dbReference type="AlphaFoldDB" id="A0A284RYY2"/>
<dbReference type="Proteomes" id="UP000219338">
    <property type="component" value="Unassembled WGS sequence"/>
</dbReference>
<reference evidence="2" key="1">
    <citation type="journal article" date="2017" name="Nat. Ecol. Evol.">
        <title>Genome expansion and lineage-specific genetic innovations in the forest pathogenic fungi Armillaria.</title>
        <authorList>
            <person name="Sipos G."/>
            <person name="Prasanna A.N."/>
            <person name="Walter M.C."/>
            <person name="O'Connor E."/>
            <person name="Balint B."/>
            <person name="Krizsan K."/>
            <person name="Kiss B."/>
            <person name="Hess J."/>
            <person name="Varga T."/>
            <person name="Slot J."/>
            <person name="Riley R."/>
            <person name="Boka B."/>
            <person name="Rigling D."/>
            <person name="Barry K."/>
            <person name="Lee J."/>
            <person name="Mihaltcheva S."/>
            <person name="LaButti K."/>
            <person name="Lipzen A."/>
            <person name="Waldron R."/>
            <person name="Moloney N.M."/>
            <person name="Sperisen C."/>
            <person name="Kredics L."/>
            <person name="Vagvoelgyi C."/>
            <person name="Patrignani A."/>
            <person name="Fitzpatrick D."/>
            <person name="Nagy I."/>
            <person name="Doyle S."/>
            <person name="Anderson J.B."/>
            <person name="Grigoriev I.V."/>
            <person name="Gueldener U."/>
            <person name="Muensterkoetter M."/>
            <person name="Nagy L.G."/>
        </authorList>
    </citation>
    <scope>NUCLEOTIDE SEQUENCE [LARGE SCALE GENOMIC DNA]</scope>
    <source>
        <strain evidence="2">C18/9</strain>
    </source>
</reference>
<dbReference type="STRING" id="47428.A0A284RYY2"/>
<protein>
    <submittedName>
        <fullName evidence="1">Uncharacterized protein</fullName>
    </submittedName>
</protein>
<dbReference type="EMBL" id="FUEG01000021">
    <property type="protein sequence ID" value="SJL13930.1"/>
    <property type="molecule type" value="Genomic_DNA"/>
</dbReference>
<dbReference type="OMA" id="KYKRRGW"/>